<dbReference type="Pfam" id="PF00589">
    <property type="entry name" value="Phage_integrase"/>
    <property type="match status" value="1"/>
</dbReference>
<keyword evidence="2" id="KW-0233">DNA recombination</keyword>
<evidence type="ECO:0000313" key="4">
    <source>
        <dbReference type="EMBL" id="KKM92127.1"/>
    </source>
</evidence>
<dbReference type="GO" id="GO:0015074">
    <property type="term" value="P:DNA integration"/>
    <property type="evidence" value="ECO:0007669"/>
    <property type="project" value="InterPro"/>
</dbReference>
<organism evidence="4">
    <name type="scientific">marine sediment metagenome</name>
    <dbReference type="NCBI Taxonomy" id="412755"/>
    <lineage>
        <taxon>unclassified sequences</taxon>
        <taxon>metagenomes</taxon>
        <taxon>ecological metagenomes</taxon>
    </lineage>
</organism>
<dbReference type="GO" id="GO:0006310">
    <property type="term" value="P:DNA recombination"/>
    <property type="evidence" value="ECO:0007669"/>
    <property type="project" value="UniProtKB-KW"/>
</dbReference>
<protein>
    <recommendedName>
        <fullName evidence="3">Tyr recombinase domain-containing protein</fullName>
    </recommendedName>
</protein>
<feature type="domain" description="Tyr recombinase" evidence="3">
    <location>
        <begin position="165"/>
        <end position="390"/>
    </location>
</feature>
<reference evidence="4" key="1">
    <citation type="journal article" date="2015" name="Nature">
        <title>Complex archaea that bridge the gap between prokaryotes and eukaryotes.</title>
        <authorList>
            <person name="Spang A."/>
            <person name="Saw J.H."/>
            <person name="Jorgensen S.L."/>
            <person name="Zaremba-Niedzwiedzka K."/>
            <person name="Martijn J."/>
            <person name="Lind A.E."/>
            <person name="van Eijk R."/>
            <person name="Schleper C."/>
            <person name="Guy L."/>
            <person name="Ettema T.J."/>
        </authorList>
    </citation>
    <scope>NUCLEOTIDE SEQUENCE</scope>
</reference>
<dbReference type="AlphaFoldDB" id="A0A0F9PFL3"/>
<dbReference type="PANTHER" id="PTHR30349">
    <property type="entry name" value="PHAGE INTEGRASE-RELATED"/>
    <property type="match status" value="1"/>
</dbReference>
<evidence type="ECO:0000256" key="1">
    <source>
        <dbReference type="ARBA" id="ARBA00023125"/>
    </source>
</evidence>
<accession>A0A0F9PFL3</accession>
<dbReference type="InterPro" id="IPR011010">
    <property type="entry name" value="DNA_brk_join_enz"/>
</dbReference>
<evidence type="ECO:0000256" key="2">
    <source>
        <dbReference type="ARBA" id="ARBA00023172"/>
    </source>
</evidence>
<comment type="caution">
    <text evidence="4">The sequence shown here is derived from an EMBL/GenBank/DDBJ whole genome shotgun (WGS) entry which is preliminary data.</text>
</comment>
<keyword evidence="1" id="KW-0238">DNA-binding</keyword>
<proteinExistence type="predicted"/>
<dbReference type="EMBL" id="LAZR01006436">
    <property type="protein sequence ID" value="KKM92127.1"/>
    <property type="molecule type" value="Genomic_DNA"/>
</dbReference>
<dbReference type="InterPro" id="IPR013762">
    <property type="entry name" value="Integrase-like_cat_sf"/>
</dbReference>
<dbReference type="PANTHER" id="PTHR30349:SF41">
    <property type="entry name" value="INTEGRASE_RECOMBINASE PROTEIN MJ0367-RELATED"/>
    <property type="match status" value="1"/>
</dbReference>
<name>A0A0F9PFL3_9ZZZZ</name>
<dbReference type="InterPro" id="IPR050090">
    <property type="entry name" value="Tyrosine_recombinase_XerCD"/>
</dbReference>
<dbReference type="PROSITE" id="PS51898">
    <property type="entry name" value="TYR_RECOMBINASE"/>
    <property type="match status" value="1"/>
</dbReference>
<dbReference type="GO" id="GO:0003677">
    <property type="term" value="F:DNA binding"/>
    <property type="evidence" value="ECO:0007669"/>
    <property type="project" value="UniProtKB-KW"/>
</dbReference>
<sequence>MELKVEILKADDGHRIALLSQNGMPLYYPNLYITNEKRRSSYQTHLNILHHIKIFFFWCEVTGIEVEDRFKRGDVLKADDILNFVDFCAWDAETIKRIRSGVRLLKSAYREVSRSEASSRIGSIKEYLEFLFKKLAQCSKEDPRLVSMLSDIKAYKPRVKSHRSIQRVELTQDQERILKAVVMPNHPENPWSVDPGVRLRNLIMFYVTLETGIRRSELAALRVNDIDFVNRTVSVYRRHNDKHDPRIYQPQAKTGERTLPLSPELIEQIDNYVMHSRSKVPGAKKHPFLFVSHSRGKGGPISVGTVNHCFAQLSKAFPELGRLHPHKLRHHWNYDFSRKVDEEMKDEPEEDKRAFDEAARAYAMGWKPGGTMSQVYNRRFDEEKAGELMDKRNKKYKIVIKDNDEPK</sequence>
<dbReference type="Gene3D" id="1.10.443.10">
    <property type="entry name" value="Intergrase catalytic core"/>
    <property type="match status" value="1"/>
</dbReference>
<dbReference type="SUPFAM" id="SSF56349">
    <property type="entry name" value="DNA breaking-rejoining enzymes"/>
    <property type="match status" value="1"/>
</dbReference>
<dbReference type="CDD" id="cd00397">
    <property type="entry name" value="DNA_BRE_C"/>
    <property type="match status" value="1"/>
</dbReference>
<dbReference type="InterPro" id="IPR002104">
    <property type="entry name" value="Integrase_catalytic"/>
</dbReference>
<gene>
    <name evidence="4" type="ORF">LCGC14_1221540</name>
</gene>
<evidence type="ECO:0000259" key="3">
    <source>
        <dbReference type="PROSITE" id="PS51898"/>
    </source>
</evidence>